<evidence type="ECO:0000256" key="2">
    <source>
        <dbReference type="ARBA" id="ARBA00022475"/>
    </source>
</evidence>
<organism evidence="8">
    <name type="scientific">Pseudogemmatithrix spongiicola</name>
    <dbReference type="NCBI Taxonomy" id="3062599"/>
    <lineage>
        <taxon>Bacteria</taxon>
        <taxon>Pseudomonadati</taxon>
        <taxon>Gemmatimonadota</taxon>
        <taxon>Gemmatimonadia</taxon>
        <taxon>Gemmatimonadales</taxon>
        <taxon>Gemmatimonadaceae</taxon>
        <taxon>Pseudogemmatithrix</taxon>
    </lineage>
</organism>
<comment type="pathway">
    <text evidence="7">Protein modification; lipoprotein biosynthesis (diacylglyceryl transfer).</text>
</comment>
<feature type="transmembrane region" description="Helical" evidence="7">
    <location>
        <begin position="206"/>
        <end position="224"/>
    </location>
</feature>
<dbReference type="EMBL" id="CP130613">
    <property type="protein sequence ID" value="WKW14090.1"/>
    <property type="molecule type" value="Genomic_DNA"/>
</dbReference>
<sequence length="273" mass="28906">MYTHLPFAYDLGPLQLTGFGIAMLLAFVIGQMVASENLEARGFDSEIMGDVTVAAVVGGLLGAKLYYAILVGDATAIFSRAGFVFWGGLIGGIVASAGTILYKKQSFAQISDAAAPGLAAAYSVGRSGCWAVGDDYGRPWDGPLSVAFPEGAPPSTVDNLVAFGAKGLEGLPGNQVLAVHPTQLYETAMGLVMFFILWRMRDHKHAAGWLFGAYCVLAGLERFVVEFFRAKDDRFFGPFTMAQVIAIAFAVGGVAWMTMRSRVGPGRPATQAA</sequence>
<dbReference type="GO" id="GO:0042158">
    <property type="term" value="P:lipoprotein biosynthetic process"/>
    <property type="evidence" value="ECO:0007669"/>
    <property type="project" value="UniProtKB-UniRule"/>
</dbReference>
<dbReference type="AlphaFoldDB" id="A0AA49JSL7"/>
<keyword evidence="3 7" id="KW-0808">Transferase</keyword>
<keyword evidence="5 7" id="KW-1133">Transmembrane helix</keyword>
<feature type="transmembrane region" description="Helical" evidence="7">
    <location>
        <begin position="81"/>
        <end position="102"/>
    </location>
</feature>
<evidence type="ECO:0000256" key="3">
    <source>
        <dbReference type="ARBA" id="ARBA00022679"/>
    </source>
</evidence>
<feature type="transmembrane region" description="Helical" evidence="7">
    <location>
        <begin position="12"/>
        <end position="35"/>
    </location>
</feature>
<evidence type="ECO:0000256" key="5">
    <source>
        <dbReference type="ARBA" id="ARBA00022989"/>
    </source>
</evidence>
<accession>A0AA49JSL7</accession>
<comment type="function">
    <text evidence="7">Catalyzes the transfer of the diacylglyceryl group from phosphatidylglycerol to the sulfhydryl group of the N-terminal cysteine of a prolipoprotein, the first step in the formation of mature lipoproteins.</text>
</comment>
<dbReference type="GO" id="GO:0005886">
    <property type="term" value="C:plasma membrane"/>
    <property type="evidence" value="ECO:0007669"/>
    <property type="project" value="UniProtKB-SubCell"/>
</dbReference>
<dbReference type="KEGG" id="pspc:Strain318_000415"/>
<proteinExistence type="inferred from homology"/>
<accession>A0AA49JY93</accession>
<protein>
    <recommendedName>
        <fullName evidence="7">Phosphatidylglycerol--prolipoprotein diacylglyceryl transferase</fullName>
        <ecNumber evidence="7">2.5.1.145</ecNumber>
    </recommendedName>
</protein>
<evidence type="ECO:0000313" key="9">
    <source>
        <dbReference type="EMBL" id="WKW14090.1"/>
    </source>
</evidence>
<name>A0AA49JSL7_9BACT</name>
<comment type="catalytic activity">
    <reaction evidence="7">
        <text>L-cysteinyl-[prolipoprotein] + a 1,2-diacyl-sn-glycero-3-phospho-(1'-sn-glycerol) = an S-1,2-diacyl-sn-glyceryl-L-cysteinyl-[prolipoprotein] + sn-glycerol 1-phosphate + H(+)</text>
        <dbReference type="Rhea" id="RHEA:56712"/>
        <dbReference type="Rhea" id="RHEA-COMP:14679"/>
        <dbReference type="Rhea" id="RHEA-COMP:14680"/>
        <dbReference type="ChEBI" id="CHEBI:15378"/>
        <dbReference type="ChEBI" id="CHEBI:29950"/>
        <dbReference type="ChEBI" id="CHEBI:57685"/>
        <dbReference type="ChEBI" id="CHEBI:64716"/>
        <dbReference type="ChEBI" id="CHEBI:140658"/>
        <dbReference type="EC" id="2.5.1.145"/>
    </reaction>
</comment>
<keyword evidence="2 7" id="KW-1003">Cell membrane</keyword>
<dbReference type="Pfam" id="PF01790">
    <property type="entry name" value="LGT"/>
    <property type="match status" value="1"/>
</dbReference>
<dbReference type="EMBL" id="CP130612">
    <property type="protein sequence ID" value="WKW11180.1"/>
    <property type="molecule type" value="Genomic_DNA"/>
</dbReference>
<keyword evidence="10" id="KW-1185">Reference proteome</keyword>
<dbReference type="RefSeq" id="WP_367886882.1">
    <property type="nucleotide sequence ID" value="NZ_CP130612.1"/>
</dbReference>
<keyword evidence="4 7" id="KW-0812">Transmembrane</keyword>
<evidence type="ECO:0000256" key="7">
    <source>
        <dbReference type="HAMAP-Rule" id="MF_01147"/>
    </source>
</evidence>
<feature type="binding site" evidence="7">
    <location>
        <position position="126"/>
    </location>
    <ligand>
        <name>a 1,2-diacyl-sn-glycero-3-phospho-(1'-sn-glycerol)</name>
        <dbReference type="ChEBI" id="CHEBI:64716"/>
    </ligand>
</feature>
<evidence type="ECO:0000256" key="1">
    <source>
        <dbReference type="ARBA" id="ARBA00007150"/>
    </source>
</evidence>
<feature type="transmembrane region" description="Helical" evidence="7">
    <location>
        <begin position="47"/>
        <end position="69"/>
    </location>
</feature>
<dbReference type="Proteomes" id="UP001229955">
    <property type="component" value="Chromosome"/>
</dbReference>
<evidence type="ECO:0000256" key="6">
    <source>
        <dbReference type="ARBA" id="ARBA00023136"/>
    </source>
</evidence>
<gene>
    <name evidence="7" type="primary">lgt</name>
    <name evidence="8" type="ORF">Strain138_000415</name>
    <name evidence="9" type="ORF">Strain318_000415</name>
</gene>
<feature type="transmembrane region" description="Helical" evidence="7">
    <location>
        <begin position="236"/>
        <end position="257"/>
    </location>
</feature>
<dbReference type="PANTHER" id="PTHR30589">
    <property type="entry name" value="PROLIPOPROTEIN DIACYLGLYCERYL TRANSFERASE"/>
    <property type="match status" value="1"/>
</dbReference>
<evidence type="ECO:0000313" key="8">
    <source>
        <dbReference type="EMBL" id="WKW11180.1"/>
    </source>
</evidence>
<comment type="subcellular location">
    <subcellularLocation>
        <location evidence="7">Cell membrane</location>
        <topology evidence="7">Multi-pass membrane protein</topology>
    </subcellularLocation>
</comment>
<dbReference type="PANTHER" id="PTHR30589:SF0">
    <property type="entry name" value="PHOSPHATIDYLGLYCEROL--PROLIPOPROTEIN DIACYLGLYCERYL TRANSFERASE"/>
    <property type="match status" value="1"/>
</dbReference>
<evidence type="ECO:0000313" key="10">
    <source>
        <dbReference type="Proteomes" id="UP001229955"/>
    </source>
</evidence>
<evidence type="ECO:0000256" key="4">
    <source>
        <dbReference type="ARBA" id="ARBA00022692"/>
    </source>
</evidence>
<dbReference type="GO" id="GO:0008961">
    <property type="term" value="F:phosphatidylglycerol-prolipoprotein diacylglyceryl transferase activity"/>
    <property type="evidence" value="ECO:0007669"/>
    <property type="project" value="UniProtKB-UniRule"/>
</dbReference>
<keyword evidence="8" id="KW-0328">Glycosyltransferase</keyword>
<reference evidence="8" key="1">
    <citation type="submission" date="2023-07" db="EMBL/GenBank/DDBJ databases">
        <authorList>
            <person name="Haufschild T."/>
            <person name="Kallscheuer N."/>
            <person name="Hammer J."/>
            <person name="Kohn T."/>
            <person name="Kabuu M."/>
            <person name="Jogler M."/>
            <person name="Wohfarth N."/>
            <person name="Heuer A."/>
            <person name="Rohde M."/>
            <person name="van Teeseling M.C.F."/>
            <person name="Jogler C."/>
        </authorList>
    </citation>
    <scope>NUCLEOTIDE SEQUENCE</scope>
    <source>
        <strain evidence="8">Strain 138</strain>
        <strain evidence="9">Strain 318</strain>
    </source>
</reference>
<comment type="similarity">
    <text evidence="1 7">Belongs to the Lgt family.</text>
</comment>
<dbReference type="InterPro" id="IPR001640">
    <property type="entry name" value="Lgt"/>
</dbReference>
<dbReference type="EC" id="2.5.1.145" evidence="7"/>
<keyword evidence="6 7" id="KW-0472">Membrane</keyword>
<dbReference type="HAMAP" id="MF_01147">
    <property type="entry name" value="Lgt"/>
    <property type="match status" value="1"/>
</dbReference>